<reference evidence="1 2" key="1">
    <citation type="journal article" date="1998" name="Science">
        <title>Genome sequence of the nematode C. elegans: a platform for investigating biology.</title>
        <authorList>
            <consortium name="The C. elegans sequencing consortium"/>
            <person name="Sulson J.E."/>
            <person name="Waterston R."/>
        </authorList>
    </citation>
    <scope>NUCLEOTIDE SEQUENCE [LARGE SCALE GENOMIC DNA]</scope>
    <source>
        <strain evidence="1 2">Bristol N2</strain>
    </source>
</reference>
<dbReference type="ExpressionAtlas" id="H2KYT8">
    <property type="expression patterns" value="baseline and differential"/>
</dbReference>
<dbReference type="GeneID" id="173942"/>
<protein>
    <submittedName>
        <fullName evidence="1">Acyl-coenzyme A thioesterase 8</fullName>
    </submittedName>
</protein>
<gene>
    <name evidence="1 3" type="ORF">C17C3.1</name>
    <name evidence="1" type="ORF">CELE_C17C3.1</name>
</gene>
<proteinExistence type="predicted"/>
<organism evidence="1 2">
    <name type="scientific">Caenorhabditis elegans</name>
    <dbReference type="NCBI Taxonomy" id="6239"/>
    <lineage>
        <taxon>Eukaryota</taxon>
        <taxon>Metazoa</taxon>
        <taxon>Ecdysozoa</taxon>
        <taxon>Nematoda</taxon>
        <taxon>Chromadorea</taxon>
        <taxon>Rhabditida</taxon>
        <taxon>Rhabditina</taxon>
        <taxon>Rhabditomorpha</taxon>
        <taxon>Rhabditoidea</taxon>
        <taxon>Rhabditidae</taxon>
        <taxon>Peloderinae</taxon>
        <taxon>Caenorhabditis</taxon>
    </lineage>
</organism>
<dbReference type="EMBL" id="BX284602">
    <property type="protein sequence ID" value="CCD64832.1"/>
    <property type="molecule type" value="Genomic_DNA"/>
</dbReference>
<dbReference type="RefSeq" id="NP_495077.1">
    <property type="nucleotide sequence ID" value="NM_062676.5"/>
</dbReference>
<sequence length="36" mass="4225">MFVKNVNWDSDIRHLEPLGNSWEVPNCFSTSVNQFI</sequence>
<accession>H2KYT8</accession>
<dbReference type="WormBase" id="C17C3.1d">
    <property type="protein sequence ID" value="CE27073"/>
    <property type="gene ID" value="WBGene00015887"/>
</dbReference>
<evidence type="ECO:0000313" key="2">
    <source>
        <dbReference type="Proteomes" id="UP000001940"/>
    </source>
</evidence>
<dbReference type="Bgee" id="WBGene00015887">
    <property type="expression patterns" value="Expressed in larva and 4 other cell types or tissues"/>
</dbReference>
<dbReference type="OrthoDB" id="68328at2759"/>
<evidence type="ECO:0000313" key="3">
    <source>
        <dbReference type="WormBase" id="C17C3.1d"/>
    </source>
</evidence>
<dbReference type="AGR" id="WB:WBGene00015887"/>
<dbReference type="HOGENOM" id="CLU_3360203_0_0_1"/>
<dbReference type="AlphaFoldDB" id="H2KYT8"/>
<dbReference type="Proteomes" id="UP000001940">
    <property type="component" value="Chromosome II"/>
</dbReference>
<dbReference type="CTD" id="173942"/>
<keyword evidence="2" id="KW-1185">Reference proteome</keyword>
<evidence type="ECO:0000313" key="1">
    <source>
        <dbReference type="EMBL" id="CCD64832.1"/>
    </source>
</evidence>
<name>H2KYT8_CAEEL</name>